<dbReference type="InterPro" id="IPR021314">
    <property type="entry name" value="DUF2911"/>
</dbReference>
<sequence length="169" mass="19408">MRIFRISSFIFFLSLIYILSSCKQSPRKNAIGTIDGVEVTIDYGSPSVKGREIWGGLEPYGKVWRAGANEATTIEFSGNVIIDSESIPAGKYAFFIVPNENANWEIIFNKTWDQWGAYDYDQSQDQLRLNIEPDWSNDIQEELIYEINENTIHFAWEKVRIDIPVSVSQ</sequence>
<organism evidence="1 2">
    <name type="scientific">Splendidivirga corallicola</name>
    <dbReference type="NCBI Taxonomy" id="3051826"/>
    <lineage>
        <taxon>Bacteria</taxon>
        <taxon>Pseudomonadati</taxon>
        <taxon>Bacteroidota</taxon>
        <taxon>Cytophagia</taxon>
        <taxon>Cytophagales</taxon>
        <taxon>Splendidivirgaceae</taxon>
        <taxon>Splendidivirga</taxon>
    </lineage>
</organism>
<accession>A0ABT8KT24</accession>
<gene>
    <name evidence="1" type="ORF">QQ008_14700</name>
</gene>
<evidence type="ECO:0000313" key="2">
    <source>
        <dbReference type="Proteomes" id="UP001172082"/>
    </source>
</evidence>
<dbReference type="Pfam" id="PF11138">
    <property type="entry name" value="DUF2911"/>
    <property type="match status" value="1"/>
</dbReference>
<comment type="caution">
    <text evidence="1">The sequence shown here is derived from an EMBL/GenBank/DDBJ whole genome shotgun (WGS) entry which is preliminary data.</text>
</comment>
<dbReference type="RefSeq" id="WP_346752658.1">
    <property type="nucleotide sequence ID" value="NZ_JAUJEA010000005.1"/>
</dbReference>
<protein>
    <submittedName>
        <fullName evidence="1">DUF2911 domain-containing protein</fullName>
    </submittedName>
</protein>
<keyword evidence="2" id="KW-1185">Reference proteome</keyword>
<dbReference type="Proteomes" id="UP001172082">
    <property type="component" value="Unassembled WGS sequence"/>
</dbReference>
<proteinExistence type="predicted"/>
<reference evidence="1" key="1">
    <citation type="submission" date="2023-06" db="EMBL/GenBank/DDBJ databases">
        <title>Genomic of Parafulvivirga corallium.</title>
        <authorList>
            <person name="Wang G."/>
        </authorList>
    </citation>
    <scope>NUCLEOTIDE SEQUENCE</scope>
    <source>
        <strain evidence="1">BMA10</strain>
    </source>
</reference>
<dbReference type="PROSITE" id="PS51257">
    <property type="entry name" value="PROKAR_LIPOPROTEIN"/>
    <property type="match status" value="1"/>
</dbReference>
<dbReference type="EMBL" id="JAUJEA010000005">
    <property type="protein sequence ID" value="MDN5202635.1"/>
    <property type="molecule type" value="Genomic_DNA"/>
</dbReference>
<name>A0ABT8KT24_9BACT</name>
<evidence type="ECO:0000313" key="1">
    <source>
        <dbReference type="EMBL" id="MDN5202635.1"/>
    </source>
</evidence>